<dbReference type="InterPro" id="IPR036388">
    <property type="entry name" value="WH-like_DNA-bd_sf"/>
</dbReference>
<gene>
    <name evidence="3" type="ORF">EAUS1353_LOCUS3239</name>
</gene>
<dbReference type="Gene3D" id="1.10.10.10">
    <property type="entry name" value="Winged helix-like DNA-binding domain superfamily/Winged helix DNA-binding domain"/>
    <property type="match status" value="1"/>
</dbReference>
<proteinExistence type="predicted"/>
<feature type="compositionally biased region" description="Low complexity" evidence="1">
    <location>
        <begin position="1"/>
        <end position="10"/>
    </location>
</feature>
<feature type="domain" description="DEP" evidence="2">
    <location>
        <begin position="78"/>
        <end position="152"/>
    </location>
</feature>
<feature type="region of interest" description="Disordered" evidence="1">
    <location>
        <begin position="1"/>
        <end position="24"/>
    </location>
</feature>
<dbReference type="PROSITE" id="PS50186">
    <property type="entry name" value="DEP"/>
    <property type="match status" value="1"/>
</dbReference>
<dbReference type="SUPFAM" id="SSF46785">
    <property type="entry name" value="Winged helix' DNA-binding domain"/>
    <property type="match status" value="1"/>
</dbReference>
<dbReference type="InterPro" id="IPR051832">
    <property type="entry name" value="mTOR-Rac_regulators"/>
</dbReference>
<evidence type="ECO:0000313" key="3">
    <source>
        <dbReference type="EMBL" id="CAD9241499.1"/>
    </source>
</evidence>
<protein>
    <recommendedName>
        <fullName evidence="2">DEP domain-containing protein</fullName>
    </recommendedName>
</protein>
<dbReference type="Pfam" id="PF00610">
    <property type="entry name" value="DEP"/>
    <property type="match status" value="1"/>
</dbReference>
<evidence type="ECO:0000259" key="2">
    <source>
        <dbReference type="PROSITE" id="PS50186"/>
    </source>
</evidence>
<accession>A0A7S1TMS5</accession>
<dbReference type="SMART" id="SM00049">
    <property type="entry name" value="DEP"/>
    <property type="match status" value="1"/>
</dbReference>
<dbReference type="GO" id="GO:0023051">
    <property type="term" value="P:regulation of signaling"/>
    <property type="evidence" value="ECO:0007669"/>
    <property type="project" value="TreeGrafter"/>
</dbReference>
<dbReference type="GO" id="GO:0035556">
    <property type="term" value="P:intracellular signal transduction"/>
    <property type="evidence" value="ECO:0007669"/>
    <property type="project" value="InterPro"/>
</dbReference>
<dbReference type="EMBL" id="HBGI01004998">
    <property type="protein sequence ID" value="CAD9241499.1"/>
    <property type="molecule type" value="Transcribed_RNA"/>
</dbReference>
<dbReference type="PANTHER" id="PTHR22829:SF16">
    <property type="entry name" value="PH DOMAIN-CONTAINING PROTEIN"/>
    <property type="match status" value="1"/>
</dbReference>
<dbReference type="PANTHER" id="PTHR22829">
    <property type="entry name" value="DEP DOMAIN PROTEIN"/>
    <property type="match status" value="1"/>
</dbReference>
<dbReference type="InterPro" id="IPR036390">
    <property type="entry name" value="WH_DNA-bd_sf"/>
</dbReference>
<dbReference type="AlphaFoldDB" id="A0A7S1TMS5"/>
<dbReference type="InterPro" id="IPR000591">
    <property type="entry name" value="DEP_dom"/>
</dbReference>
<sequence>MHSAMSISDVSSERSKSSSLASLNLGSSPKLEPVKTQALRLRHSLRSGFSRSSSAGSSAVGAAPSVGLEDYLELAREMRASVTVRDRRYLAKVYPKCFVGFEGAAWLIKAGYAADEAEAEEIGTQLITAGILFHVCDDHEFKAKYLFYRFAQDETKQSDASLWNSRTAPAL</sequence>
<organism evidence="3">
    <name type="scientific">Erythrolobus australicus</name>
    <dbReference type="NCBI Taxonomy" id="1077150"/>
    <lineage>
        <taxon>Eukaryota</taxon>
        <taxon>Rhodophyta</taxon>
        <taxon>Bangiophyceae</taxon>
        <taxon>Porphyridiales</taxon>
        <taxon>Porphyridiaceae</taxon>
        <taxon>Erythrolobus</taxon>
    </lineage>
</organism>
<reference evidence="3" key="1">
    <citation type="submission" date="2021-01" db="EMBL/GenBank/DDBJ databases">
        <authorList>
            <person name="Corre E."/>
            <person name="Pelletier E."/>
            <person name="Niang G."/>
            <person name="Scheremetjew M."/>
            <person name="Finn R."/>
            <person name="Kale V."/>
            <person name="Holt S."/>
            <person name="Cochrane G."/>
            <person name="Meng A."/>
            <person name="Brown T."/>
            <person name="Cohen L."/>
        </authorList>
    </citation>
    <scope>NUCLEOTIDE SEQUENCE</scope>
    <source>
        <strain evidence="3">CCMP3124</strain>
    </source>
</reference>
<name>A0A7S1TMS5_9RHOD</name>
<evidence type="ECO:0000256" key="1">
    <source>
        <dbReference type="SAM" id="MobiDB-lite"/>
    </source>
</evidence>